<dbReference type="InterPro" id="IPR036390">
    <property type="entry name" value="WH_DNA-bd_sf"/>
</dbReference>
<dbReference type="SMART" id="SM00753">
    <property type="entry name" value="PAM"/>
    <property type="match status" value="1"/>
</dbReference>
<dbReference type="Pfam" id="PF01399">
    <property type="entry name" value="PCI"/>
    <property type="match status" value="1"/>
</dbReference>
<evidence type="ECO:0000313" key="5">
    <source>
        <dbReference type="RefSeq" id="XP_014504302.1"/>
    </source>
</evidence>
<sequence>MDSYLPATDGSILLAEETQDPAKKVSILCGVLHDPSSSLFTLSIKELAIVNLTEQFMKKNRAVDLCSLLTHLRFFFSLIPTKQTAKVMRRVIDSVGEIPGSSDLQIIICKEMVQWTRAERRSFPRQRLEARLAALLVKNKEYSEALAVLNGLIKEVRRIDDKLLLVEIHLLESKLHITLGNLPKAKVALTAARTAANAVYVPQDQEGAIELQNGILHAEEKNYITAHSYFSDAFGCFCSLQDPEPGAQLSLKYFLLCKIMVGQAHLVDGILSMLFFSIGPVPPALAVMKHAADAACRLSLESFKIVFQNFKPQLEEDPFVHRHLLFLYGHLLEHNLCRLIEPFSRVEIAHVSELIGLPVHHVERKLSQMILDKKLAGTLDQPGCLVIFDDPKTDALYSLTLQTISNIGKVVDSLYARSAKIIA</sequence>
<dbReference type="KEGG" id="vra:106764550"/>
<dbReference type="GeneID" id="106764550"/>
<evidence type="ECO:0000313" key="4">
    <source>
        <dbReference type="Proteomes" id="UP000087766"/>
    </source>
</evidence>
<evidence type="ECO:0000256" key="2">
    <source>
        <dbReference type="ARBA" id="ARBA00022942"/>
    </source>
</evidence>
<dbReference type="InterPro" id="IPR000717">
    <property type="entry name" value="PCI_dom"/>
</dbReference>
<gene>
    <name evidence="5" type="primary">LOC106764550</name>
</gene>
<dbReference type="OrthoDB" id="1418352at2759"/>
<dbReference type="SUPFAM" id="SSF46785">
    <property type="entry name" value="Winged helix' DNA-binding domain"/>
    <property type="match status" value="1"/>
</dbReference>
<organism evidence="4 5">
    <name type="scientific">Vigna radiata var. radiata</name>
    <name type="common">Mung bean</name>
    <name type="synonym">Phaseolus aureus</name>
    <dbReference type="NCBI Taxonomy" id="3916"/>
    <lineage>
        <taxon>Eukaryota</taxon>
        <taxon>Viridiplantae</taxon>
        <taxon>Streptophyta</taxon>
        <taxon>Embryophyta</taxon>
        <taxon>Tracheophyta</taxon>
        <taxon>Spermatophyta</taxon>
        <taxon>Magnoliopsida</taxon>
        <taxon>eudicotyledons</taxon>
        <taxon>Gunneridae</taxon>
        <taxon>Pentapetalae</taxon>
        <taxon>rosids</taxon>
        <taxon>fabids</taxon>
        <taxon>Fabales</taxon>
        <taxon>Fabaceae</taxon>
        <taxon>Papilionoideae</taxon>
        <taxon>50 kb inversion clade</taxon>
        <taxon>NPAAA clade</taxon>
        <taxon>indigoferoid/millettioid clade</taxon>
        <taxon>Phaseoleae</taxon>
        <taxon>Vigna</taxon>
    </lineage>
</organism>
<proteinExistence type="inferred from homology"/>
<dbReference type="STRING" id="3916.A0A1S3UE36"/>
<dbReference type="InterPro" id="IPR040780">
    <property type="entry name" value="Rpn6_C_helix"/>
</dbReference>
<dbReference type="Gramene" id="Vradi06g10050.1">
    <property type="protein sequence ID" value="Vradi06g10050.1"/>
    <property type="gene ID" value="Vradi06g10050"/>
</dbReference>
<name>A0A1S3UE36_VIGRR</name>
<dbReference type="Pfam" id="PF18503">
    <property type="entry name" value="RPN6_C_helix"/>
    <property type="match status" value="1"/>
</dbReference>
<evidence type="ECO:0000256" key="1">
    <source>
        <dbReference type="ARBA" id="ARBA00007454"/>
    </source>
</evidence>
<dbReference type="RefSeq" id="XP_014504302.1">
    <property type="nucleotide sequence ID" value="XM_014648816.2"/>
</dbReference>
<dbReference type="InterPro" id="IPR040773">
    <property type="entry name" value="Rpn6_N"/>
</dbReference>
<keyword evidence="4" id="KW-1185">Reference proteome</keyword>
<protein>
    <submittedName>
        <fullName evidence="5">26S proteasome non-ATPase regulatory subunit 11 homolog</fullName>
    </submittedName>
</protein>
<dbReference type="PANTHER" id="PTHR10678">
    <property type="entry name" value="26S PROTEASOME NON-ATPASE REGULATORY SUBUNIT 11/COP9 SIGNALOSOME COMPLEX SUBUNIT 2"/>
    <property type="match status" value="1"/>
</dbReference>
<reference evidence="4" key="1">
    <citation type="journal article" date="2014" name="Nat. Commun.">
        <title>Genome sequence of mungbean and insights into evolution within Vigna species.</title>
        <authorList>
            <person name="Kang Y.J."/>
            <person name="Kim S.K."/>
            <person name="Kim M.Y."/>
            <person name="Lestari P."/>
            <person name="Kim K.H."/>
            <person name="Ha B.K."/>
            <person name="Jun T.H."/>
            <person name="Hwang W.J."/>
            <person name="Lee T."/>
            <person name="Lee J."/>
            <person name="Shim S."/>
            <person name="Yoon M.Y."/>
            <person name="Jang Y.E."/>
            <person name="Han K.S."/>
            <person name="Taeprayoon P."/>
            <person name="Yoon N."/>
            <person name="Somta P."/>
            <person name="Tanya P."/>
            <person name="Kim K.S."/>
            <person name="Gwag J.G."/>
            <person name="Moon J.K."/>
            <person name="Lee Y.H."/>
            <person name="Park B.S."/>
            <person name="Bombarely A."/>
            <person name="Doyle J.J."/>
            <person name="Jackson S.A."/>
            <person name="Schafleitner R."/>
            <person name="Srinives P."/>
            <person name="Varshney R.K."/>
            <person name="Lee S.H."/>
        </authorList>
    </citation>
    <scope>NUCLEOTIDE SEQUENCE [LARGE SCALE GENOMIC DNA]</scope>
    <source>
        <strain evidence="4">cv. VC1973A</strain>
    </source>
</reference>
<accession>A0A1S3UE36</accession>
<reference evidence="5" key="2">
    <citation type="submission" date="2025-08" db="UniProtKB">
        <authorList>
            <consortium name="RefSeq"/>
        </authorList>
    </citation>
    <scope>IDENTIFICATION</scope>
    <source>
        <tissue evidence="5">Leaf</tissue>
    </source>
</reference>
<comment type="similarity">
    <text evidence="1">Belongs to the proteasome subunit S9 family.</text>
</comment>
<dbReference type="SMART" id="SM00088">
    <property type="entry name" value="PINT"/>
    <property type="match status" value="1"/>
</dbReference>
<keyword evidence="2 5" id="KW-0647">Proteasome</keyword>
<dbReference type="InterPro" id="IPR050871">
    <property type="entry name" value="26S_Proteasome/COP9_Components"/>
</dbReference>
<feature type="domain" description="PCI" evidence="3">
    <location>
        <begin position="222"/>
        <end position="393"/>
    </location>
</feature>
<dbReference type="Gene3D" id="1.25.40.570">
    <property type="match status" value="1"/>
</dbReference>
<dbReference type="GO" id="GO:0000502">
    <property type="term" value="C:proteasome complex"/>
    <property type="evidence" value="ECO:0007669"/>
    <property type="project" value="UniProtKB-KW"/>
</dbReference>
<dbReference type="Pfam" id="PF18055">
    <property type="entry name" value="RPN6_N"/>
    <property type="match status" value="1"/>
</dbReference>
<dbReference type="Proteomes" id="UP000087766">
    <property type="component" value="Chromosome 6"/>
</dbReference>
<dbReference type="PROSITE" id="PS50250">
    <property type="entry name" value="PCI"/>
    <property type="match status" value="1"/>
</dbReference>
<dbReference type="AlphaFoldDB" id="A0A1S3UE36"/>
<dbReference type="SMR" id="A0A1S3UE36"/>
<evidence type="ECO:0000259" key="3">
    <source>
        <dbReference type="PROSITE" id="PS50250"/>
    </source>
</evidence>